<comment type="caution">
    <text evidence="1">The sequence shown here is derived from an EMBL/GenBank/DDBJ whole genome shotgun (WGS) entry which is preliminary data.</text>
</comment>
<evidence type="ECO:0000313" key="1">
    <source>
        <dbReference type="EMBL" id="GAA0347737.1"/>
    </source>
</evidence>
<proteinExistence type="predicted"/>
<dbReference type="RefSeq" id="WP_343842524.1">
    <property type="nucleotide sequence ID" value="NZ_BAAAEI010000006.1"/>
</dbReference>
<dbReference type="Pfam" id="PF11207">
    <property type="entry name" value="DUF2989"/>
    <property type="match status" value="1"/>
</dbReference>
<reference evidence="2" key="1">
    <citation type="journal article" date="2019" name="Int. J. Syst. Evol. Microbiol.">
        <title>The Global Catalogue of Microorganisms (GCM) 10K type strain sequencing project: providing services to taxonomists for standard genome sequencing and annotation.</title>
        <authorList>
            <consortium name="The Broad Institute Genomics Platform"/>
            <consortium name="The Broad Institute Genome Sequencing Center for Infectious Disease"/>
            <person name="Wu L."/>
            <person name="Ma J."/>
        </authorList>
    </citation>
    <scope>NUCLEOTIDE SEQUENCE [LARGE SCALE GENOMIC DNA]</scope>
    <source>
        <strain evidence="2">JCM 13378</strain>
    </source>
</reference>
<name>A0ABP3GJW9_9ALTE</name>
<organism evidence="1 2">
    <name type="scientific">Bowmanella denitrificans</name>
    <dbReference type="NCBI Taxonomy" id="366582"/>
    <lineage>
        <taxon>Bacteria</taxon>
        <taxon>Pseudomonadati</taxon>
        <taxon>Pseudomonadota</taxon>
        <taxon>Gammaproteobacteria</taxon>
        <taxon>Alteromonadales</taxon>
        <taxon>Alteromonadaceae</taxon>
        <taxon>Bowmanella</taxon>
    </lineage>
</organism>
<dbReference type="Proteomes" id="UP001501757">
    <property type="component" value="Unassembled WGS sequence"/>
</dbReference>
<dbReference type="EMBL" id="BAAAEI010000006">
    <property type="protein sequence ID" value="GAA0347737.1"/>
    <property type="molecule type" value="Genomic_DNA"/>
</dbReference>
<protein>
    <submittedName>
        <fullName evidence="1">DUF2989 domain-containing protein</fullName>
    </submittedName>
</protein>
<dbReference type="PROSITE" id="PS51257">
    <property type="entry name" value="PROKAR_LIPOPROTEIN"/>
    <property type="match status" value="1"/>
</dbReference>
<sequence length="265" mass="31352">MGRFTPLLLIVLALTGCDRFNQINVKDICAQHPQMCSDLNPDGWCRAEKANIIKHRFEQSHSPTDKLNYDLLLDFERYKKCIAKASQIEHIKLKEKKTERVKGLLTAERELKRLARETRDSMSPHLLYYHWSRFHNDEALKHFLEYEKTNQLQYPEMQVALATYYIKFDRPKTIQLLYHALELYKEGDEVDPEIFRSLTSLFMKEEQLDWAYLWGYAGREFGVEDLDLTSLEALLQKQSRQLKPIREKADSYVDMIEEGRFVAPL</sequence>
<gene>
    <name evidence="1" type="ORF">GCM10009092_10140</name>
</gene>
<keyword evidence="2" id="KW-1185">Reference proteome</keyword>
<evidence type="ECO:0000313" key="2">
    <source>
        <dbReference type="Proteomes" id="UP001501757"/>
    </source>
</evidence>
<dbReference type="InterPro" id="IPR021372">
    <property type="entry name" value="DUF2989"/>
</dbReference>
<accession>A0ABP3GJW9</accession>